<accession>A0ABQ5MEJ1</accession>
<sequence length="205" mass="23807">MKNSKFNITQHIKSLYSSKYTTTPIPAPLALHGDIKKLSPQELKELLEFAKLEETNLKPKVTMLLAMMFMVGVIIFVSQITGIDEMHQKNTTRNTYKQHITHKENELIALYRKKKIFNQHLEKGDKMANKKQLHNALVEYTLAKVIFPNAYKVNYRIARTYVKMCKNNKRNCEEATNQVNQLLKNYANKAEVVALKTTLETYTNK</sequence>
<keyword evidence="1" id="KW-0175">Coiled coil</keyword>
<dbReference type="EMBL" id="BRVO01000001">
    <property type="protein sequence ID" value="GLB47804.1"/>
    <property type="molecule type" value="Genomic_DNA"/>
</dbReference>
<feature type="coiled-coil region" evidence="1">
    <location>
        <begin position="165"/>
        <end position="192"/>
    </location>
</feature>
<keyword evidence="2" id="KW-0472">Membrane</keyword>
<gene>
    <name evidence="3" type="ORF">Y10_01720</name>
</gene>
<evidence type="ECO:0000256" key="2">
    <source>
        <dbReference type="SAM" id="Phobius"/>
    </source>
</evidence>
<keyword evidence="4" id="KW-1185">Reference proteome</keyword>
<dbReference type="RefSeq" id="WP_281763470.1">
    <property type="nucleotide sequence ID" value="NZ_BRVO01000001.1"/>
</dbReference>
<reference evidence="3" key="1">
    <citation type="submission" date="2022-07" db="EMBL/GenBank/DDBJ databases">
        <title>Taxonomy of Novel Oxalotrophic and Methylotrophic Bacteria.</title>
        <authorList>
            <person name="Sahin N."/>
            <person name="Tani A."/>
        </authorList>
    </citation>
    <scope>NUCLEOTIDE SEQUENCE</scope>
    <source>
        <strain evidence="3">Y10</strain>
    </source>
</reference>
<organism evidence="3 4">
    <name type="scientific">Neptunitalea lumnitzerae</name>
    <dbReference type="NCBI Taxonomy" id="2965509"/>
    <lineage>
        <taxon>Bacteria</taxon>
        <taxon>Pseudomonadati</taxon>
        <taxon>Bacteroidota</taxon>
        <taxon>Flavobacteriia</taxon>
        <taxon>Flavobacteriales</taxon>
        <taxon>Flavobacteriaceae</taxon>
        <taxon>Neptunitalea</taxon>
    </lineage>
</organism>
<keyword evidence="2" id="KW-1133">Transmembrane helix</keyword>
<dbReference type="Proteomes" id="UP001143543">
    <property type="component" value="Unassembled WGS sequence"/>
</dbReference>
<feature type="transmembrane region" description="Helical" evidence="2">
    <location>
        <begin position="61"/>
        <end position="83"/>
    </location>
</feature>
<evidence type="ECO:0008006" key="5">
    <source>
        <dbReference type="Google" id="ProtNLM"/>
    </source>
</evidence>
<keyword evidence="2" id="KW-0812">Transmembrane</keyword>
<protein>
    <recommendedName>
        <fullName evidence="5">Tetratricopeptide repeat protein</fullName>
    </recommendedName>
</protein>
<evidence type="ECO:0000313" key="4">
    <source>
        <dbReference type="Proteomes" id="UP001143543"/>
    </source>
</evidence>
<name>A0ABQ5MEJ1_9FLAO</name>
<evidence type="ECO:0000256" key="1">
    <source>
        <dbReference type="SAM" id="Coils"/>
    </source>
</evidence>
<proteinExistence type="predicted"/>
<comment type="caution">
    <text evidence="3">The sequence shown here is derived from an EMBL/GenBank/DDBJ whole genome shotgun (WGS) entry which is preliminary data.</text>
</comment>
<evidence type="ECO:0000313" key="3">
    <source>
        <dbReference type="EMBL" id="GLB47804.1"/>
    </source>
</evidence>